<keyword evidence="5" id="KW-0460">Magnesium</keyword>
<reference evidence="7" key="1">
    <citation type="journal article" date="2014" name="Int. J. Syst. Evol. Microbiol.">
        <title>Complete genome sequence of Corynebacterium casei LMG S-19264T (=DSM 44701T), isolated from a smear-ripened cheese.</title>
        <authorList>
            <consortium name="US DOE Joint Genome Institute (JGI-PGF)"/>
            <person name="Walter F."/>
            <person name="Albersmeier A."/>
            <person name="Kalinowski J."/>
            <person name="Ruckert C."/>
        </authorList>
    </citation>
    <scope>NUCLEOTIDE SEQUENCE</scope>
    <source>
        <strain evidence="7">JCM 3346</strain>
    </source>
</reference>
<comment type="similarity">
    <text evidence="2 6">Belongs to the FPP/GGPP synthase family.</text>
</comment>
<evidence type="ECO:0000313" key="8">
    <source>
        <dbReference type="Proteomes" id="UP000610303"/>
    </source>
</evidence>
<dbReference type="CDD" id="cd00685">
    <property type="entry name" value="Trans_IPPS_HT"/>
    <property type="match status" value="1"/>
</dbReference>
<dbReference type="InterPro" id="IPR000092">
    <property type="entry name" value="Polyprenyl_synt"/>
</dbReference>
<evidence type="ECO:0000256" key="2">
    <source>
        <dbReference type="ARBA" id="ARBA00006706"/>
    </source>
</evidence>
<gene>
    <name evidence="7" type="ORF">GCM10010196_19600</name>
</gene>
<protein>
    <submittedName>
        <fullName evidence="7">Geranylgeranyl pyrophosphate synthase</fullName>
    </submittedName>
</protein>
<sequence length="369" mass="38484">MSLVATVVAPSRQAEVERYLGGFFDDAIVRADAHAADYRRLWAAARDAASGGKRIRPRLVLGAYDALAAQGASVSGRERADAEPAAAAEAVALAAAFELLHTAFLVHDDVIDRDLVRRGEPNVAGRFALDAALRGLERERADAYGQASAILAGDLLIAAAHSVAAGLDVPVERRRAILAVLDECVFAAAAGEHADVRHAAGVRPGEADILAMIEDKTACYSFSAPLRAGALLAGAPRATVERLGEIGRRLGVAFQLQDDVLGVYGEERVTGKTALGDLREGKETLLIAYARGHAAWVAASGAFGRPDLDEAGARPLRAAIEASGARARVELRIAEEAAAARTAIAAADLPAALEAELLGLAAEATRRSR</sequence>
<dbReference type="PROSITE" id="PS00723">
    <property type="entry name" value="POLYPRENYL_SYNTHASE_1"/>
    <property type="match status" value="1"/>
</dbReference>
<keyword evidence="4" id="KW-0479">Metal-binding</keyword>
<comment type="caution">
    <text evidence="7">The sequence shown here is derived from an EMBL/GenBank/DDBJ whole genome shotgun (WGS) entry which is preliminary data.</text>
</comment>
<dbReference type="SUPFAM" id="SSF48576">
    <property type="entry name" value="Terpenoid synthases"/>
    <property type="match status" value="1"/>
</dbReference>
<keyword evidence="3 6" id="KW-0808">Transferase</keyword>
<dbReference type="Proteomes" id="UP000610303">
    <property type="component" value="Unassembled WGS sequence"/>
</dbReference>
<dbReference type="Pfam" id="PF00348">
    <property type="entry name" value="polyprenyl_synt"/>
    <property type="match status" value="1"/>
</dbReference>
<dbReference type="SFLD" id="SFLDS00005">
    <property type="entry name" value="Isoprenoid_Synthase_Type_I"/>
    <property type="match status" value="1"/>
</dbReference>
<dbReference type="AlphaFoldDB" id="A0A918CIG8"/>
<dbReference type="RefSeq" id="WP_229781659.1">
    <property type="nucleotide sequence ID" value="NZ_BMRJ01000002.1"/>
</dbReference>
<proteinExistence type="inferred from homology"/>
<reference evidence="7" key="2">
    <citation type="submission" date="2020-09" db="EMBL/GenBank/DDBJ databases">
        <authorList>
            <person name="Sun Q."/>
            <person name="Ohkuma M."/>
        </authorList>
    </citation>
    <scope>NUCLEOTIDE SEQUENCE</scope>
    <source>
        <strain evidence="7">JCM 3346</strain>
    </source>
</reference>
<evidence type="ECO:0000256" key="1">
    <source>
        <dbReference type="ARBA" id="ARBA00001946"/>
    </source>
</evidence>
<comment type="cofactor">
    <cofactor evidence="1">
        <name>Mg(2+)</name>
        <dbReference type="ChEBI" id="CHEBI:18420"/>
    </cofactor>
</comment>
<dbReference type="GO" id="GO:0004659">
    <property type="term" value="F:prenyltransferase activity"/>
    <property type="evidence" value="ECO:0007669"/>
    <property type="project" value="InterPro"/>
</dbReference>
<dbReference type="GO" id="GO:0008299">
    <property type="term" value="P:isoprenoid biosynthetic process"/>
    <property type="evidence" value="ECO:0007669"/>
    <property type="project" value="InterPro"/>
</dbReference>
<dbReference type="EMBL" id="BMRJ01000002">
    <property type="protein sequence ID" value="GGR26184.1"/>
    <property type="molecule type" value="Genomic_DNA"/>
</dbReference>
<dbReference type="PANTHER" id="PTHR12001:SF85">
    <property type="entry name" value="SHORT CHAIN ISOPRENYL DIPHOSPHATE SYNTHASE"/>
    <property type="match status" value="1"/>
</dbReference>
<dbReference type="Gene3D" id="1.10.600.10">
    <property type="entry name" value="Farnesyl Diphosphate Synthase"/>
    <property type="match status" value="1"/>
</dbReference>
<evidence type="ECO:0000313" key="7">
    <source>
        <dbReference type="EMBL" id="GGR26184.1"/>
    </source>
</evidence>
<evidence type="ECO:0000256" key="4">
    <source>
        <dbReference type="ARBA" id="ARBA00022723"/>
    </source>
</evidence>
<dbReference type="InterPro" id="IPR008949">
    <property type="entry name" value="Isoprenoid_synthase_dom_sf"/>
</dbReference>
<dbReference type="InterPro" id="IPR033749">
    <property type="entry name" value="Polyprenyl_synt_CS"/>
</dbReference>
<evidence type="ECO:0000256" key="6">
    <source>
        <dbReference type="RuleBase" id="RU004466"/>
    </source>
</evidence>
<evidence type="ECO:0000256" key="3">
    <source>
        <dbReference type="ARBA" id="ARBA00022679"/>
    </source>
</evidence>
<name>A0A918CIG8_AGRME</name>
<organism evidence="7 8">
    <name type="scientific">Agromyces mediolanus</name>
    <name type="common">Corynebacterium mediolanum</name>
    <dbReference type="NCBI Taxonomy" id="41986"/>
    <lineage>
        <taxon>Bacteria</taxon>
        <taxon>Bacillati</taxon>
        <taxon>Actinomycetota</taxon>
        <taxon>Actinomycetes</taxon>
        <taxon>Micrococcales</taxon>
        <taxon>Microbacteriaceae</taxon>
        <taxon>Agromyces</taxon>
    </lineage>
</organism>
<dbReference type="PANTHER" id="PTHR12001">
    <property type="entry name" value="GERANYLGERANYL PYROPHOSPHATE SYNTHASE"/>
    <property type="match status" value="1"/>
</dbReference>
<dbReference type="PROSITE" id="PS00444">
    <property type="entry name" value="POLYPRENYL_SYNTHASE_2"/>
    <property type="match status" value="1"/>
</dbReference>
<dbReference type="GO" id="GO:0046872">
    <property type="term" value="F:metal ion binding"/>
    <property type="evidence" value="ECO:0007669"/>
    <property type="project" value="UniProtKB-KW"/>
</dbReference>
<keyword evidence="8" id="KW-1185">Reference proteome</keyword>
<accession>A0A918CIG8</accession>
<evidence type="ECO:0000256" key="5">
    <source>
        <dbReference type="ARBA" id="ARBA00022842"/>
    </source>
</evidence>